<reference evidence="1 2" key="1">
    <citation type="submission" date="2016-05" db="EMBL/GenBank/DDBJ databases">
        <authorList>
            <person name="Wang S."/>
            <person name="Zhu B."/>
        </authorList>
    </citation>
    <scope>NUCLEOTIDE SEQUENCE [LARGE SCALE GENOMIC DNA]</scope>
    <source>
        <strain evidence="1 2">CRS05-R5</strain>
    </source>
</reference>
<dbReference type="Proteomes" id="UP000078142">
    <property type="component" value="Chromosome"/>
</dbReference>
<proteinExistence type="predicted"/>
<name>A0AAC9BX12_9PSED</name>
<gene>
    <name evidence="1" type="ORF">A8L59_18025</name>
</gene>
<organism evidence="1 2">
    <name type="scientific">Pseudomonas koreensis</name>
    <dbReference type="NCBI Taxonomy" id="198620"/>
    <lineage>
        <taxon>Bacteria</taxon>
        <taxon>Pseudomonadati</taxon>
        <taxon>Pseudomonadota</taxon>
        <taxon>Gammaproteobacteria</taxon>
        <taxon>Pseudomonadales</taxon>
        <taxon>Pseudomonadaceae</taxon>
        <taxon>Pseudomonas</taxon>
    </lineage>
</organism>
<dbReference type="AlphaFoldDB" id="A0AAC9BX12"/>
<protein>
    <submittedName>
        <fullName evidence="1">Uncharacterized protein</fullName>
    </submittedName>
</protein>
<evidence type="ECO:0000313" key="1">
    <source>
        <dbReference type="EMBL" id="ANH99225.1"/>
    </source>
</evidence>
<sequence length="256" mass="28956">MGDFLDGKWSGETTLYIHSVPLRKGEPVYVFYTIPRLPEAAKIMVPVEIVLFNDSRKAAKNAVLTLKYDKATDRQKLAAIPHTYEGSLGPKELLSDVNSNDDFTYANHRMASMHPGDQVNVVDGAFALPNHTDTPAYKAPGMGLDVRASLSTDTQSSQGWDIRYRGVVASSNAQILEWIRQDYGLYVAADLRRKDGFWGYLWGWALSKKIDIFSFSVKFGRDDSERFFIPEAAPDEYKLYKFEPYVKEFIFGDGRV</sequence>
<accession>A0AAC9BX12</accession>
<evidence type="ECO:0000313" key="2">
    <source>
        <dbReference type="Proteomes" id="UP000078142"/>
    </source>
</evidence>
<dbReference type="EMBL" id="CP015852">
    <property type="protein sequence ID" value="ANH99225.1"/>
    <property type="molecule type" value="Genomic_DNA"/>
</dbReference>